<reference evidence="7" key="1">
    <citation type="journal article" date="2020" name="mSystems">
        <title>Genome- and Community-Level Interaction Insights into Carbon Utilization and Element Cycling Functions of Hydrothermarchaeota in Hydrothermal Sediment.</title>
        <authorList>
            <person name="Zhou Z."/>
            <person name="Liu Y."/>
            <person name="Xu W."/>
            <person name="Pan J."/>
            <person name="Luo Z.H."/>
            <person name="Li M."/>
        </authorList>
    </citation>
    <scope>NUCLEOTIDE SEQUENCE [LARGE SCALE GENOMIC DNA]</scope>
    <source>
        <strain evidence="7">HyVt-485</strain>
    </source>
</reference>
<dbReference type="SUPFAM" id="SSF51905">
    <property type="entry name" value="FAD/NAD(P)-binding domain"/>
    <property type="match status" value="1"/>
</dbReference>
<organism evidence="7">
    <name type="scientific">Hellea balneolensis</name>
    <dbReference type="NCBI Taxonomy" id="287478"/>
    <lineage>
        <taxon>Bacteria</taxon>
        <taxon>Pseudomonadati</taxon>
        <taxon>Pseudomonadota</taxon>
        <taxon>Alphaproteobacteria</taxon>
        <taxon>Maricaulales</taxon>
        <taxon>Robiginitomaculaceae</taxon>
        <taxon>Hellea</taxon>
    </lineage>
</organism>
<dbReference type="InterPro" id="IPR036188">
    <property type="entry name" value="FAD/NAD-bd_sf"/>
</dbReference>
<name>A0A7C5R0U6_9PROT</name>
<comment type="caution">
    <text evidence="7">The sequence shown here is derived from an EMBL/GenBank/DDBJ whole genome shotgun (WGS) entry which is preliminary data.</text>
</comment>
<dbReference type="GO" id="GO:0016651">
    <property type="term" value="F:oxidoreductase activity, acting on NAD(P)H"/>
    <property type="evidence" value="ECO:0007669"/>
    <property type="project" value="TreeGrafter"/>
</dbReference>
<dbReference type="PANTHER" id="PTHR43557">
    <property type="entry name" value="APOPTOSIS-INDUCING FACTOR 1"/>
    <property type="match status" value="1"/>
</dbReference>
<dbReference type="AlphaFoldDB" id="A0A7C5R0U6"/>
<dbReference type="GO" id="GO:0005737">
    <property type="term" value="C:cytoplasm"/>
    <property type="evidence" value="ECO:0007669"/>
    <property type="project" value="TreeGrafter"/>
</dbReference>
<dbReference type="Proteomes" id="UP000885830">
    <property type="component" value="Unassembled WGS sequence"/>
</dbReference>
<proteinExistence type="predicted"/>
<dbReference type="PRINTS" id="PR00411">
    <property type="entry name" value="PNDRDTASEI"/>
</dbReference>
<accession>A0A7C5R0U6</accession>
<evidence type="ECO:0000313" key="7">
    <source>
        <dbReference type="EMBL" id="HHL43204.1"/>
    </source>
</evidence>
<keyword evidence="4" id="KW-0560">Oxidoreductase</keyword>
<dbReference type="Pfam" id="PF14759">
    <property type="entry name" value="Reductase_C"/>
    <property type="match status" value="1"/>
</dbReference>
<keyword evidence="3" id="KW-0274">FAD</keyword>
<evidence type="ECO:0000259" key="5">
    <source>
        <dbReference type="Pfam" id="PF07992"/>
    </source>
</evidence>
<evidence type="ECO:0000256" key="1">
    <source>
        <dbReference type="ARBA" id="ARBA00001974"/>
    </source>
</evidence>
<dbReference type="PANTHER" id="PTHR43557:SF2">
    <property type="entry name" value="RIESKE DOMAIN-CONTAINING PROTEIN-RELATED"/>
    <property type="match status" value="1"/>
</dbReference>
<keyword evidence="2" id="KW-0285">Flavoprotein</keyword>
<evidence type="ECO:0000259" key="6">
    <source>
        <dbReference type="Pfam" id="PF14759"/>
    </source>
</evidence>
<sequence length="405" mass="44423">MTKTCIIIGASHGGGQAAISLRQSGWDGDILLIGEEPVLPYHRPPLSKDFLQGGKDLEALLIRPQESYETANITTITEHQAVILDREHKVVHLKGDHVFNYDKLILAMGARPRLLPIPGADLEGVFYLRNADDVMQIKASLETTKKAVIIGGGYIGLETAASLKKLGVSATVLEATPRILQRVTAPLMSDFYRRVHGEEGVEIIENCAANGIEQTKDGLRVKTSAGAFDCELVIVGIGVIPNTELAERSGLEVSNGIVVDDHMQTSDPDIYACGDMVWHYNKIYDRHIRLESVPNATDQAKIAAANIAGGDKTYNALPWFWSDQFDLKLQMAGLSDGYDDIVVRGDSLASRSFAAFYFAKERLIAVDAVNRPQEYMFGRKMIPLGKTIDKKALADEETPLKSLMK</sequence>
<feature type="domain" description="Reductase C-terminal" evidence="6">
    <location>
        <begin position="319"/>
        <end position="404"/>
    </location>
</feature>
<feature type="domain" description="FAD/NAD(P)-binding" evidence="5">
    <location>
        <begin position="4"/>
        <end position="300"/>
    </location>
</feature>
<dbReference type="InterPro" id="IPR016156">
    <property type="entry name" value="FAD/NAD-linked_Rdtase_dimer_sf"/>
</dbReference>
<dbReference type="InterPro" id="IPR023753">
    <property type="entry name" value="FAD/NAD-binding_dom"/>
</dbReference>
<evidence type="ECO:0000256" key="4">
    <source>
        <dbReference type="ARBA" id="ARBA00023002"/>
    </source>
</evidence>
<dbReference type="SUPFAM" id="SSF55424">
    <property type="entry name" value="FAD/NAD-linked reductases, dimerisation (C-terminal) domain"/>
    <property type="match status" value="1"/>
</dbReference>
<gene>
    <name evidence="7" type="ORF">ENJ42_06280</name>
</gene>
<protein>
    <submittedName>
        <fullName evidence="7">Pyridine nucleotide-disulfide oxidoreductase</fullName>
    </submittedName>
</protein>
<dbReference type="Gene3D" id="3.50.50.60">
    <property type="entry name" value="FAD/NAD(P)-binding domain"/>
    <property type="match status" value="2"/>
</dbReference>
<evidence type="ECO:0000256" key="2">
    <source>
        <dbReference type="ARBA" id="ARBA00022630"/>
    </source>
</evidence>
<dbReference type="Pfam" id="PF07992">
    <property type="entry name" value="Pyr_redox_2"/>
    <property type="match status" value="1"/>
</dbReference>
<dbReference type="Gene3D" id="3.30.390.30">
    <property type="match status" value="1"/>
</dbReference>
<comment type="cofactor">
    <cofactor evidence="1">
        <name>FAD</name>
        <dbReference type="ChEBI" id="CHEBI:57692"/>
    </cofactor>
</comment>
<dbReference type="PRINTS" id="PR00368">
    <property type="entry name" value="FADPNR"/>
</dbReference>
<dbReference type="EMBL" id="DRMJ01000323">
    <property type="protein sequence ID" value="HHL43204.1"/>
    <property type="molecule type" value="Genomic_DNA"/>
</dbReference>
<evidence type="ECO:0000256" key="3">
    <source>
        <dbReference type="ARBA" id="ARBA00022827"/>
    </source>
</evidence>
<dbReference type="InterPro" id="IPR050446">
    <property type="entry name" value="FAD-oxidoreductase/Apoptosis"/>
</dbReference>
<dbReference type="InterPro" id="IPR028202">
    <property type="entry name" value="Reductase_C"/>
</dbReference>